<dbReference type="PRINTS" id="PR00093">
    <property type="entry name" value="URICASE"/>
</dbReference>
<evidence type="ECO:0000313" key="8">
    <source>
        <dbReference type="Proteomes" id="UP000831768"/>
    </source>
</evidence>
<evidence type="ECO:0000256" key="4">
    <source>
        <dbReference type="ARBA" id="ARBA00023002"/>
    </source>
</evidence>
<sequence length="329" mass="37457">MSYSKETDDDTRSTDRRTMNYGKEKIAVYRTYATPLEGVRTIPESSFDGRDNTLFGLDVRVQLEGEEFLPSFSEGDNSMVVATDTMKNFVHHQIGEYDGATVEGFLDFVGSQFLETYSQIDAVKMSANELPFDERPIPGDEGFEPSDLVFRVSDNESAFGEMYLDRGQDGLVVEDQTSGVTGLELVKVNGSSFTDYVQDEYTTLPEREDRTLYISLDVFWTYEDSEDALGMDPQRYVPAEQVRDIAQVVFHEVDSNSIQDLIYQIGLRVLRRFPQLETVSFEANNRTWLEVRDDIEGAEKARVLKEPPRPTGYQQFSMNRGDLDEEASQ</sequence>
<keyword evidence="8" id="KW-1185">Reference proteome</keyword>
<dbReference type="PIRSF" id="PIRSF000241">
    <property type="entry name" value="Urate_oxidase"/>
    <property type="match status" value="1"/>
</dbReference>
<organism evidence="7 8">
    <name type="scientific">Halocatena salina</name>
    <dbReference type="NCBI Taxonomy" id="2934340"/>
    <lineage>
        <taxon>Archaea</taxon>
        <taxon>Methanobacteriati</taxon>
        <taxon>Methanobacteriota</taxon>
        <taxon>Stenosarchaea group</taxon>
        <taxon>Halobacteria</taxon>
        <taxon>Halobacteriales</taxon>
        <taxon>Natronomonadaceae</taxon>
        <taxon>Halocatena</taxon>
    </lineage>
</organism>
<dbReference type="NCBIfam" id="TIGR03383">
    <property type="entry name" value="urate_oxi"/>
    <property type="match status" value="1"/>
</dbReference>
<protein>
    <recommendedName>
        <fullName evidence="5">Uricase</fullName>
        <ecNumber evidence="5">1.7.3.3</ecNumber>
    </recommendedName>
    <alternativeName>
        <fullName evidence="5">Urate oxidase</fullName>
    </alternativeName>
</protein>
<comment type="catalytic activity">
    <reaction evidence="5">
        <text>urate + O2 + H2O = 5-hydroxyisourate + H2O2</text>
        <dbReference type="Rhea" id="RHEA:21368"/>
        <dbReference type="ChEBI" id="CHEBI:15377"/>
        <dbReference type="ChEBI" id="CHEBI:15379"/>
        <dbReference type="ChEBI" id="CHEBI:16240"/>
        <dbReference type="ChEBI" id="CHEBI:17775"/>
        <dbReference type="ChEBI" id="CHEBI:18072"/>
        <dbReference type="EC" id="1.7.3.3"/>
    </reaction>
</comment>
<evidence type="ECO:0000256" key="2">
    <source>
        <dbReference type="ARBA" id="ARBA00009760"/>
    </source>
</evidence>
<keyword evidence="3 5" id="KW-0659">Purine metabolism</keyword>
<evidence type="ECO:0000256" key="1">
    <source>
        <dbReference type="ARBA" id="ARBA00004831"/>
    </source>
</evidence>
<dbReference type="Pfam" id="PF01014">
    <property type="entry name" value="Uricase"/>
    <property type="match status" value="2"/>
</dbReference>
<dbReference type="EMBL" id="CP096022">
    <property type="protein sequence ID" value="UPM44984.1"/>
    <property type="molecule type" value="Genomic_DNA"/>
</dbReference>
<dbReference type="PANTHER" id="PTHR42874:SF1">
    <property type="entry name" value="URICASE"/>
    <property type="match status" value="1"/>
</dbReference>
<dbReference type="Proteomes" id="UP000831768">
    <property type="component" value="Plasmid unnamed3"/>
</dbReference>
<comment type="function">
    <text evidence="5">Catalyzes the oxidation of uric acid to 5-hydroxyisourate, which is further processed to form (S)-allantoin.</text>
</comment>
<accession>A0A8U0A7K8</accession>
<feature type="region of interest" description="Disordered" evidence="6">
    <location>
        <begin position="303"/>
        <end position="329"/>
    </location>
</feature>
<dbReference type="RefSeq" id="WP_247995638.1">
    <property type="nucleotide sequence ID" value="NZ_CP096022.1"/>
</dbReference>
<comment type="similarity">
    <text evidence="2 5">Belongs to the uricase family.</text>
</comment>
<dbReference type="SUPFAM" id="SSF55620">
    <property type="entry name" value="Tetrahydrobiopterin biosynthesis enzymes-like"/>
    <property type="match status" value="2"/>
</dbReference>
<geneLocation type="plasmid" evidence="7 8">
    <name>unnamed3</name>
</geneLocation>
<dbReference type="Gene3D" id="3.10.270.10">
    <property type="entry name" value="Urate Oxidase"/>
    <property type="match status" value="1"/>
</dbReference>
<dbReference type="GeneID" id="71930013"/>
<dbReference type="GO" id="GO:0019628">
    <property type="term" value="P:urate catabolic process"/>
    <property type="evidence" value="ECO:0007669"/>
    <property type="project" value="TreeGrafter"/>
</dbReference>
<dbReference type="AlphaFoldDB" id="A0A8U0A7K8"/>
<name>A0A8U0A7K8_9EURY</name>
<evidence type="ECO:0000256" key="6">
    <source>
        <dbReference type="SAM" id="MobiDB-lite"/>
    </source>
</evidence>
<keyword evidence="4 5" id="KW-0560">Oxidoreductase</keyword>
<dbReference type="EC" id="1.7.3.3" evidence="5"/>
<dbReference type="PANTHER" id="PTHR42874">
    <property type="entry name" value="URICASE"/>
    <property type="match status" value="1"/>
</dbReference>
<dbReference type="GO" id="GO:0006145">
    <property type="term" value="P:purine nucleobase catabolic process"/>
    <property type="evidence" value="ECO:0007669"/>
    <property type="project" value="TreeGrafter"/>
</dbReference>
<evidence type="ECO:0000256" key="3">
    <source>
        <dbReference type="ARBA" id="ARBA00022631"/>
    </source>
</evidence>
<evidence type="ECO:0000256" key="5">
    <source>
        <dbReference type="PIRNR" id="PIRNR000241"/>
    </source>
</evidence>
<reference evidence="7" key="1">
    <citation type="submission" date="2022-04" db="EMBL/GenBank/DDBJ databases">
        <title>Halocatena sp. nov., isolated from a salt lake.</title>
        <authorList>
            <person name="Cui H.-L."/>
        </authorList>
    </citation>
    <scope>NUCLEOTIDE SEQUENCE</scope>
    <source>
        <strain evidence="7">AD-1</strain>
        <plasmid evidence="7">unnamed3</plasmid>
    </source>
</reference>
<keyword evidence="7" id="KW-0614">Plasmid</keyword>
<proteinExistence type="inferred from homology"/>
<dbReference type="GO" id="GO:0004846">
    <property type="term" value="F:urate oxidase activity"/>
    <property type="evidence" value="ECO:0007669"/>
    <property type="project" value="UniProtKB-EC"/>
</dbReference>
<gene>
    <name evidence="7" type="primary">pucL</name>
    <name evidence="7" type="ORF">MW046_18160</name>
</gene>
<dbReference type="KEGG" id="haad:MW046_18160"/>
<evidence type="ECO:0000313" key="7">
    <source>
        <dbReference type="EMBL" id="UPM44984.1"/>
    </source>
</evidence>
<comment type="pathway">
    <text evidence="1 5">Purine metabolism; urate degradation; (S)-allantoin from urate: step 1/3.</text>
</comment>
<dbReference type="InterPro" id="IPR002042">
    <property type="entry name" value="Uricase"/>
</dbReference>